<dbReference type="InterPro" id="IPR046532">
    <property type="entry name" value="DUF6597"/>
</dbReference>
<dbReference type="InterPro" id="IPR018060">
    <property type="entry name" value="HTH_AraC"/>
</dbReference>
<keyword evidence="1" id="KW-0805">Transcription regulation</keyword>
<dbReference type="SMART" id="SM00342">
    <property type="entry name" value="HTH_ARAC"/>
    <property type="match status" value="1"/>
</dbReference>
<dbReference type="PROSITE" id="PS01124">
    <property type="entry name" value="HTH_ARAC_FAMILY_2"/>
    <property type="match status" value="1"/>
</dbReference>
<dbReference type="Pfam" id="PF12833">
    <property type="entry name" value="HTH_18"/>
    <property type="match status" value="1"/>
</dbReference>
<keyword evidence="6" id="KW-1185">Reference proteome</keyword>
<organism evidence="5 6">
    <name type="scientific">Runella aurantiaca</name>
    <dbReference type="NCBI Taxonomy" id="2282308"/>
    <lineage>
        <taxon>Bacteria</taxon>
        <taxon>Pseudomonadati</taxon>
        <taxon>Bacteroidota</taxon>
        <taxon>Cytophagia</taxon>
        <taxon>Cytophagales</taxon>
        <taxon>Spirosomataceae</taxon>
        <taxon>Runella</taxon>
    </lineage>
</organism>
<evidence type="ECO:0000256" key="1">
    <source>
        <dbReference type="ARBA" id="ARBA00023015"/>
    </source>
</evidence>
<evidence type="ECO:0000256" key="3">
    <source>
        <dbReference type="ARBA" id="ARBA00023163"/>
    </source>
</evidence>
<dbReference type="GO" id="GO:0043565">
    <property type="term" value="F:sequence-specific DNA binding"/>
    <property type="evidence" value="ECO:0007669"/>
    <property type="project" value="InterPro"/>
</dbReference>
<dbReference type="Gene3D" id="1.10.10.60">
    <property type="entry name" value="Homeodomain-like"/>
    <property type="match status" value="1"/>
</dbReference>
<evidence type="ECO:0000259" key="4">
    <source>
        <dbReference type="PROSITE" id="PS01124"/>
    </source>
</evidence>
<name>A0A369ICI8_9BACT</name>
<dbReference type="Proteomes" id="UP000253141">
    <property type="component" value="Unassembled WGS sequence"/>
</dbReference>
<protein>
    <submittedName>
        <fullName evidence="5">AraC family transcriptional regulator</fullName>
    </submittedName>
</protein>
<reference evidence="5 6" key="1">
    <citation type="submission" date="2018-07" db="EMBL/GenBank/DDBJ databases">
        <title>Genome analysis of Runella aurantiaca.</title>
        <authorList>
            <person name="Yang X."/>
        </authorList>
    </citation>
    <scope>NUCLEOTIDE SEQUENCE [LARGE SCALE GENOMIC DNA]</scope>
    <source>
        <strain evidence="5 6">YX9</strain>
    </source>
</reference>
<evidence type="ECO:0000256" key="2">
    <source>
        <dbReference type="ARBA" id="ARBA00023125"/>
    </source>
</evidence>
<dbReference type="GO" id="GO:0003700">
    <property type="term" value="F:DNA-binding transcription factor activity"/>
    <property type="evidence" value="ECO:0007669"/>
    <property type="project" value="InterPro"/>
</dbReference>
<keyword evidence="2" id="KW-0238">DNA-binding</keyword>
<feature type="domain" description="HTH araC/xylS-type" evidence="4">
    <location>
        <begin position="157"/>
        <end position="256"/>
    </location>
</feature>
<evidence type="ECO:0000313" key="5">
    <source>
        <dbReference type="EMBL" id="RDB05985.1"/>
    </source>
</evidence>
<dbReference type="PANTHER" id="PTHR46796">
    <property type="entry name" value="HTH-TYPE TRANSCRIPTIONAL ACTIVATOR RHAS-RELATED"/>
    <property type="match status" value="1"/>
</dbReference>
<dbReference type="Pfam" id="PF20240">
    <property type="entry name" value="DUF6597"/>
    <property type="match status" value="1"/>
</dbReference>
<dbReference type="AlphaFoldDB" id="A0A369ICI8"/>
<gene>
    <name evidence="5" type="ORF">DVG78_11300</name>
</gene>
<dbReference type="PANTHER" id="PTHR46796:SF13">
    <property type="entry name" value="HTH-TYPE TRANSCRIPTIONAL ACTIVATOR RHAS"/>
    <property type="match status" value="1"/>
</dbReference>
<dbReference type="RefSeq" id="WP_114461180.1">
    <property type="nucleotide sequence ID" value="NZ_QPIW01000007.1"/>
</dbReference>
<keyword evidence="3" id="KW-0804">Transcription</keyword>
<comment type="caution">
    <text evidence="5">The sequence shown here is derived from an EMBL/GenBank/DDBJ whole genome shotgun (WGS) entry which is preliminary data.</text>
</comment>
<dbReference type="OrthoDB" id="635259at2"/>
<dbReference type="EMBL" id="QPIW01000007">
    <property type="protein sequence ID" value="RDB05985.1"/>
    <property type="molecule type" value="Genomic_DNA"/>
</dbReference>
<evidence type="ECO:0000313" key="6">
    <source>
        <dbReference type="Proteomes" id="UP000253141"/>
    </source>
</evidence>
<accession>A0A369ICI8</accession>
<proteinExistence type="predicted"/>
<sequence length="261" mass="30367">MLQILPPHPALRPFVKAYWYLHLQHKAPAISIPIAPIPESCLYFYPKDRLHVNYLDKSTQTIPDNIITGQVTVRHNLVIPNNYLMFKVLLQPSGFFRLFGIPMTLFAGSYEEINLVLGNEIKEIRERIENAATFGQMVSITEAFLLRKIVNYRVEKHAIDAVLEQSNFYHFSLDQLAQEACLSSRQFERKFLERTGVSPKFYSRIARFNQAMKLKQKAPQLSWMHVAHDCGYFDHNHLLRDFKQFTGEVPSGFDFEKAVIY</sequence>
<dbReference type="InterPro" id="IPR050204">
    <property type="entry name" value="AraC_XylS_family_regulators"/>
</dbReference>